<proteinExistence type="predicted"/>
<dbReference type="EMBL" id="AAGWON010000001">
    <property type="protein sequence ID" value="EBS7732351.1"/>
    <property type="molecule type" value="Genomic_DNA"/>
</dbReference>
<sequence length="77" mass="8740">MALNLFDSLNAARRLTELSGAVLERSKRYPQRYALRTTPPKCQMPGEVEITVCNRGQRRRVRAARVGGCTVYWEDGV</sequence>
<accession>A0A5V0NLT3</accession>
<protein>
    <submittedName>
        <fullName evidence="1">Uncharacterized protein</fullName>
    </submittedName>
</protein>
<name>A0A5V0NLT3_SALER</name>
<gene>
    <name evidence="1" type="ORF">CD589_02265</name>
</gene>
<organism evidence="1">
    <name type="scientific">Salmonella enterica</name>
    <name type="common">Salmonella choleraesuis</name>
    <dbReference type="NCBI Taxonomy" id="28901"/>
    <lineage>
        <taxon>Bacteria</taxon>
        <taxon>Pseudomonadati</taxon>
        <taxon>Pseudomonadota</taxon>
        <taxon>Gammaproteobacteria</taxon>
        <taxon>Enterobacterales</taxon>
        <taxon>Enterobacteriaceae</taxon>
        <taxon>Salmonella</taxon>
    </lineage>
</organism>
<dbReference type="AlphaFoldDB" id="A0A5V0NLT3"/>
<reference evidence="1" key="1">
    <citation type="submission" date="2018-07" db="EMBL/GenBank/DDBJ databases">
        <authorList>
            <consortium name="PulseNet: The National Subtyping Network for Foodborne Disease Surveillance"/>
            <person name="Tarr C.L."/>
            <person name="Trees E."/>
            <person name="Katz L.S."/>
            <person name="Carleton-Romer H.A."/>
            <person name="Stroika S."/>
            <person name="Kucerova Z."/>
            <person name="Roache K.F."/>
            <person name="Sabol A.L."/>
            <person name="Besser J."/>
            <person name="Gerner-Smidt P."/>
        </authorList>
    </citation>
    <scope>NUCLEOTIDE SEQUENCE</scope>
    <source>
        <strain evidence="1">PNUSAS015303</strain>
    </source>
</reference>
<evidence type="ECO:0000313" key="1">
    <source>
        <dbReference type="EMBL" id="EBS7732351.1"/>
    </source>
</evidence>
<comment type="caution">
    <text evidence="1">The sequence shown here is derived from an EMBL/GenBank/DDBJ whole genome shotgun (WGS) entry which is preliminary data.</text>
</comment>